<dbReference type="AlphaFoldDB" id="A0A2I5HG14"/>
<organism evidence="1 2">
    <name type="scientific">Salmonella diarizonae</name>
    <dbReference type="NCBI Taxonomy" id="59204"/>
    <lineage>
        <taxon>Bacteria</taxon>
        <taxon>Pseudomonadati</taxon>
        <taxon>Pseudomonadota</taxon>
        <taxon>Gammaproteobacteria</taxon>
        <taxon>Enterobacterales</taxon>
        <taxon>Enterobacteriaceae</taxon>
        <taxon>Salmonella</taxon>
    </lineage>
</organism>
<gene>
    <name evidence="1" type="ORF">CNQ75_07650</name>
</gene>
<protein>
    <submittedName>
        <fullName evidence="1">Uncharacterized protein</fullName>
    </submittedName>
</protein>
<accession>A0A2I5HG14</accession>
<sequence length="157" mass="18307">MAYQKIIYEQLKSYLYALYGITNQDHDSLQFHDLLSFRAISLTLFHAVLNQYRFRDVNYTALTDSEIILHLLYEDAGEIIPAPGQVSLSLVLKILEPRLQRVLHSTDSEFQALVADMYSHFEKHMKVPLQFCVNIPVLRELEWDDLPNNLFSLTPYS</sequence>
<dbReference type="RefSeq" id="WP_100212375.1">
    <property type="nucleotide sequence ID" value="NZ_CP023345.1"/>
</dbReference>
<name>A0A2I5HG14_SALDZ</name>
<reference evidence="1 2" key="1">
    <citation type="submission" date="2017-09" db="EMBL/GenBank/DDBJ databases">
        <title>Complete genome of Salmonella enterica subsp. diarizonae isolated from stool of a patient with bacterial enteropathy.</title>
        <authorList>
            <person name="Zhou J."/>
            <person name="Chen Q."/>
            <person name="Guo L."/>
            <person name="Fan J."/>
        </authorList>
    </citation>
    <scope>NUCLEOTIDE SEQUENCE [LARGE SCALE GENOMIC DNA]</scope>
    <source>
        <strain evidence="1 2">HZS154</strain>
    </source>
</reference>
<dbReference type="EMBL" id="CP023345">
    <property type="protein sequence ID" value="ATW54410.1"/>
    <property type="molecule type" value="Genomic_DNA"/>
</dbReference>
<evidence type="ECO:0000313" key="2">
    <source>
        <dbReference type="Proteomes" id="UP000230639"/>
    </source>
</evidence>
<proteinExistence type="predicted"/>
<evidence type="ECO:0000313" key="1">
    <source>
        <dbReference type="EMBL" id="ATW54410.1"/>
    </source>
</evidence>
<dbReference type="Proteomes" id="UP000230639">
    <property type="component" value="Chromosome"/>
</dbReference>